<name>A0A2M4DMU8_ANODA</name>
<protein>
    <submittedName>
        <fullName evidence="1">Putative secreted protein</fullName>
    </submittedName>
</protein>
<proteinExistence type="predicted"/>
<reference evidence="1" key="1">
    <citation type="submission" date="2018-01" db="EMBL/GenBank/DDBJ databases">
        <title>An insight into the sialome of Amazonian anophelines.</title>
        <authorList>
            <person name="Ribeiro J.M."/>
            <person name="Scarpassa V."/>
            <person name="Calvo E."/>
        </authorList>
    </citation>
    <scope>NUCLEOTIDE SEQUENCE</scope>
</reference>
<dbReference type="EMBL" id="GGFL01014290">
    <property type="protein sequence ID" value="MBW78468.1"/>
    <property type="molecule type" value="Transcribed_RNA"/>
</dbReference>
<evidence type="ECO:0000313" key="1">
    <source>
        <dbReference type="EMBL" id="MBW78468.1"/>
    </source>
</evidence>
<accession>A0A2M4DMU8</accession>
<dbReference type="AlphaFoldDB" id="A0A2M4DMU8"/>
<organism evidence="1">
    <name type="scientific">Anopheles darlingi</name>
    <name type="common">Mosquito</name>
    <dbReference type="NCBI Taxonomy" id="43151"/>
    <lineage>
        <taxon>Eukaryota</taxon>
        <taxon>Metazoa</taxon>
        <taxon>Ecdysozoa</taxon>
        <taxon>Arthropoda</taxon>
        <taxon>Hexapoda</taxon>
        <taxon>Insecta</taxon>
        <taxon>Pterygota</taxon>
        <taxon>Neoptera</taxon>
        <taxon>Endopterygota</taxon>
        <taxon>Diptera</taxon>
        <taxon>Nematocera</taxon>
        <taxon>Culicoidea</taxon>
        <taxon>Culicidae</taxon>
        <taxon>Anophelinae</taxon>
        <taxon>Anopheles</taxon>
    </lineage>
</organism>
<sequence length="70" mass="7876">MLYRFAQYLPSTNYRLLTVVVVVLQPALADRLFVGFVWKGRRTVSSNIANSKHQFKPTAKQLTMVSGGCT</sequence>